<keyword evidence="1" id="KW-0812">Transmembrane</keyword>
<dbReference type="EMBL" id="FRCS01000017">
    <property type="protein sequence ID" value="SHN46674.1"/>
    <property type="molecule type" value="Genomic_DNA"/>
</dbReference>
<proteinExistence type="predicted"/>
<keyword evidence="1" id="KW-1133">Transmembrane helix</keyword>
<evidence type="ECO:0000313" key="3">
    <source>
        <dbReference type="Proteomes" id="UP000184440"/>
    </source>
</evidence>
<accession>A0A1M7RK85</accession>
<gene>
    <name evidence="2" type="ORF">SAMN05443668_11757</name>
</gene>
<feature type="transmembrane region" description="Helical" evidence="1">
    <location>
        <begin position="234"/>
        <end position="255"/>
    </location>
</feature>
<dbReference type="Proteomes" id="UP000184440">
    <property type="component" value="Unassembled WGS sequence"/>
</dbReference>
<protein>
    <recommendedName>
        <fullName evidence="4">Four helix bundle sensory module for signal transduction</fullName>
    </recommendedName>
</protein>
<feature type="transmembrane region" description="Helical" evidence="1">
    <location>
        <begin position="24"/>
        <end position="47"/>
    </location>
</feature>
<evidence type="ECO:0000313" key="2">
    <source>
        <dbReference type="EMBL" id="SHN46674.1"/>
    </source>
</evidence>
<name>A0A1M7RK85_9ACTN</name>
<dbReference type="STRING" id="134849.SAMN05443668_11757"/>
<dbReference type="RefSeq" id="WP_073263862.1">
    <property type="nucleotide sequence ID" value="NZ_FRCS01000017.1"/>
</dbReference>
<keyword evidence="1" id="KW-0472">Membrane</keyword>
<reference evidence="2 3" key="1">
    <citation type="submission" date="2016-11" db="EMBL/GenBank/DDBJ databases">
        <authorList>
            <person name="Jaros S."/>
            <person name="Januszkiewicz K."/>
            <person name="Wedrychowicz H."/>
        </authorList>
    </citation>
    <scope>NUCLEOTIDE SEQUENCE [LARGE SCALE GENOMIC DNA]</scope>
    <source>
        <strain evidence="2 3">DSM 46144</strain>
    </source>
</reference>
<keyword evidence="3" id="KW-1185">Reference proteome</keyword>
<dbReference type="AlphaFoldDB" id="A0A1M7RK85"/>
<sequence>MSVELPTRIATLPAVRRARTTPGLLVTLTAALVALAVLFGVVGLLAVQQRAARVDQIRTVSGPLSVHALDVYRSLSDADATAAAAFLSKGVETPALRQRYLDDIARASSALALALRATDDATDPNNRSETLLRSLAVQLPVYTGVVETARAYNRQRLPLGGAYLQEASGLMRGTLLPAAQELFTLETDRLAAAQRSGADFPVLVFLLGLVLFGALIGVQVFVTRRTNRLVNPGLAVATLATVVSIVWVTVALGSATGHVDTGRRTGSALFADLAEARVLALQARADESLALIARGDGASDEDHYQVMMDQLLGEDRQSGVLREITDRARDTGDRDLVAGLTETARAWEAQHDGLRLLDDQGRHAEAVTLALSDNAESPSTGFAKLDADLGKAIEITGDRFARESGDAVGGLTSARIGLVLPILIVLVATVLGTRARIGEYR</sequence>
<feature type="transmembrane region" description="Helical" evidence="1">
    <location>
        <begin position="418"/>
        <end position="437"/>
    </location>
</feature>
<organism evidence="2 3">
    <name type="scientific">Cryptosporangium aurantiacum</name>
    <dbReference type="NCBI Taxonomy" id="134849"/>
    <lineage>
        <taxon>Bacteria</taxon>
        <taxon>Bacillati</taxon>
        <taxon>Actinomycetota</taxon>
        <taxon>Actinomycetes</taxon>
        <taxon>Cryptosporangiales</taxon>
        <taxon>Cryptosporangiaceae</taxon>
        <taxon>Cryptosporangium</taxon>
    </lineage>
</organism>
<evidence type="ECO:0008006" key="4">
    <source>
        <dbReference type="Google" id="ProtNLM"/>
    </source>
</evidence>
<dbReference type="OrthoDB" id="3218196at2"/>
<evidence type="ECO:0000256" key="1">
    <source>
        <dbReference type="SAM" id="Phobius"/>
    </source>
</evidence>
<feature type="transmembrane region" description="Helical" evidence="1">
    <location>
        <begin position="202"/>
        <end position="222"/>
    </location>
</feature>